<dbReference type="PANTHER" id="PTHR43384">
    <property type="entry name" value="SEPTUM SITE-DETERMINING PROTEIN MIND HOMOLOG, CHLOROPLASTIC-RELATED"/>
    <property type="match status" value="1"/>
</dbReference>
<dbReference type="InterPro" id="IPR027417">
    <property type="entry name" value="P-loop_NTPase"/>
</dbReference>
<comment type="caution">
    <text evidence="3">The sequence shown here is derived from an EMBL/GenBank/DDBJ whole genome shotgun (WGS) entry which is preliminary data.</text>
</comment>
<dbReference type="GO" id="GO:0016887">
    <property type="term" value="F:ATP hydrolysis activity"/>
    <property type="evidence" value="ECO:0007669"/>
    <property type="project" value="TreeGrafter"/>
</dbReference>
<keyword evidence="2" id="KW-0067">ATP-binding</keyword>
<dbReference type="OrthoDB" id="9804460at2"/>
<evidence type="ECO:0000313" key="4">
    <source>
        <dbReference type="Proteomes" id="UP000194003"/>
    </source>
</evidence>
<dbReference type="GO" id="GO:0009898">
    <property type="term" value="C:cytoplasmic side of plasma membrane"/>
    <property type="evidence" value="ECO:0007669"/>
    <property type="project" value="TreeGrafter"/>
</dbReference>
<dbReference type="GO" id="GO:0005524">
    <property type="term" value="F:ATP binding"/>
    <property type="evidence" value="ECO:0007669"/>
    <property type="project" value="UniProtKB-KW"/>
</dbReference>
<dbReference type="AlphaFoldDB" id="A0A1Y2K290"/>
<dbReference type="PIRSF" id="PIRSF003092">
    <property type="entry name" value="MinD"/>
    <property type="match status" value="1"/>
</dbReference>
<dbReference type="PANTHER" id="PTHR43384:SF4">
    <property type="entry name" value="CELLULOSE BIOSYNTHESIS PROTEIN BCSQ-RELATED"/>
    <property type="match status" value="1"/>
</dbReference>
<dbReference type="InterPro" id="IPR033875">
    <property type="entry name" value="FlhG"/>
</dbReference>
<protein>
    <submittedName>
        <fullName evidence="3">Putative cobyrinic acid a,c-diamide synthase</fullName>
    </submittedName>
</protein>
<dbReference type="InterPro" id="IPR025501">
    <property type="entry name" value="MinD_FleN"/>
</dbReference>
<evidence type="ECO:0000256" key="1">
    <source>
        <dbReference type="ARBA" id="ARBA00022741"/>
    </source>
</evidence>
<dbReference type="InterPro" id="IPR033756">
    <property type="entry name" value="YlxH/NBP35"/>
</dbReference>
<dbReference type="EMBL" id="LVJN01000020">
    <property type="protein sequence ID" value="OSM02069.1"/>
    <property type="molecule type" value="Genomic_DNA"/>
</dbReference>
<dbReference type="STRING" id="1434232.MAIT1_02154"/>
<evidence type="ECO:0000256" key="2">
    <source>
        <dbReference type="ARBA" id="ARBA00022840"/>
    </source>
</evidence>
<keyword evidence="1" id="KW-0547">Nucleotide-binding</keyword>
<dbReference type="Gene3D" id="3.40.50.300">
    <property type="entry name" value="P-loop containing nucleotide triphosphate hydrolases"/>
    <property type="match status" value="1"/>
</dbReference>
<gene>
    <name evidence="3" type="ORF">MAIT1_02154</name>
</gene>
<dbReference type="CDD" id="cd02038">
    <property type="entry name" value="FlhG-like"/>
    <property type="match status" value="1"/>
</dbReference>
<dbReference type="GO" id="GO:0005829">
    <property type="term" value="C:cytosol"/>
    <property type="evidence" value="ECO:0007669"/>
    <property type="project" value="TreeGrafter"/>
</dbReference>
<organism evidence="3 4">
    <name type="scientific">Magnetofaba australis IT-1</name>
    <dbReference type="NCBI Taxonomy" id="1434232"/>
    <lineage>
        <taxon>Bacteria</taxon>
        <taxon>Pseudomonadati</taxon>
        <taxon>Pseudomonadota</taxon>
        <taxon>Magnetococcia</taxon>
        <taxon>Magnetococcales</taxon>
        <taxon>Magnetococcaceae</taxon>
        <taxon>Magnetofaba</taxon>
    </lineage>
</organism>
<dbReference type="InterPro" id="IPR050625">
    <property type="entry name" value="ParA/MinD_ATPase"/>
</dbReference>
<sequence>MIEDLDNQASKLRELAAKAEKERRLGLNPDIVPAQPLTPSGRVSERKVPYTIAVTSGKGGVGKTLVSVNMAIHFAAQGLKVLIIDADLGLANIDVVLGLSPEHTIEDVIAGRLSLDDVALPGPPGITILPAASGVAELADMNDEQRMSLLDHIDRWNADFDVVIVDTGAGISPNVRYFVLSVEKILVVATPDPASVTDAYALMKVMNLNHRLNNFDLVVNQVESARQAKEVYRTLHQVADRFLNLGLGYAGHIPSDGQLVQAVRQQKPVSELYPDAEASKAFGALTETLMRAWRQGRDNDGRATLFWRRILDDNTSTTEGG</sequence>
<accession>A0A1Y2K290</accession>
<name>A0A1Y2K290_9PROT</name>
<dbReference type="SUPFAM" id="SSF52540">
    <property type="entry name" value="P-loop containing nucleoside triphosphate hydrolases"/>
    <property type="match status" value="1"/>
</dbReference>
<dbReference type="GO" id="GO:0051782">
    <property type="term" value="P:negative regulation of cell division"/>
    <property type="evidence" value="ECO:0007669"/>
    <property type="project" value="TreeGrafter"/>
</dbReference>
<dbReference type="Proteomes" id="UP000194003">
    <property type="component" value="Unassembled WGS sequence"/>
</dbReference>
<proteinExistence type="predicted"/>
<evidence type="ECO:0000313" key="3">
    <source>
        <dbReference type="EMBL" id="OSM02069.1"/>
    </source>
</evidence>
<dbReference type="RefSeq" id="WP_085444563.1">
    <property type="nucleotide sequence ID" value="NZ_LVJN01000020.1"/>
</dbReference>
<dbReference type="Pfam" id="PF10609">
    <property type="entry name" value="ParA"/>
    <property type="match status" value="1"/>
</dbReference>
<keyword evidence="4" id="KW-1185">Reference proteome</keyword>
<reference evidence="3 4" key="1">
    <citation type="journal article" date="2016" name="BMC Genomics">
        <title>Combined genomic and structural analyses of a cultured magnetotactic bacterium reveals its niche adaptation to a dynamic environment.</title>
        <authorList>
            <person name="Araujo A.C."/>
            <person name="Morillo V."/>
            <person name="Cypriano J."/>
            <person name="Teixeira L.C."/>
            <person name="Leao P."/>
            <person name="Lyra S."/>
            <person name="Almeida L.G."/>
            <person name="Bazylinski D.A."/>
            <person name="Vasconcellos A.T."/>
            <person name="Abreu F."/>
            <person name="Lins U."/>
        </authorList>
    </citation>
    <scope>NUCLEOTIDE SEQUENCE [LARGE SCALE GENOMIC DNA]</scope>
    <source>
        <strain evidence="3 4">IT-1</strain>
    </source>
</reference>